<proteinExistence type="predicted"/>
<feature type="compositionally biased region" description="Acidic residues" evidence="1">
    <location>
        <begin position="59"/>
        <end position="69"/>
    </location>
</feature>
<accession>A0AAJ1TWY8</accession>
<dbReference type="Proteomes" id="UP001239215">
    <property type="component" value="Unassembled WGS sequence"/>
</dbReference>
<name>A0AAJ1TWY8_9ACTN</name>
<dbReference type="AlphaFoldDB" id="A0AAJ1TWY8"/>
<evidence type="ECO:0000256" key="1">
    <source>
        <dbReference type="SAM" id="MobiDB-lite"/>
    </source>
</evidence>
<dbReference type="EMBL" id="JAUTAN010000001">
    <property type="protein sequence ID" value="MDQ1103801.1"/>
    <property type="molecule type" value="Genomic_DNA"/>
</dbReference>
<feature type="region of interest" description="Disordered" evidence="1">
    <location>
        <begin position="1"/>
        <end position="69"/>
    </location>
</feature>
<protein>
    <submittedName>
        <fullName evidence="2">Uncharacterized protein</fullName>
    </submittedName>
</protein>
<reference evidence="2" key="1">
    <citation type="submission" date="2023-07" db="EMBL/GenBank/DDBJ databases">
        <title>Functional and genomic diversity of the sorghum phyllosphere microbiome.</title>
        <authorList>
            <person name="Shade A."/>
        </authorList>
    </citation>
    <scope>NUCLEOTIDE SEQUENCE</scope>
    <source>
        <strain evidence="2">SORGH_AS_1067</strain>
    </source>
</reference>
<comment type="caution">
    <text evidence="2">The sequence shown here is derived from an EMBL/GenBank/DDBJ whole genome shotgun (WGS) entry which is preliminary data.</text>
</comment>
<feature type="compositionally biased region" description="Acidic residues" evidence="1">
    <location>
        <begin position="38"/>
        <end position="49"/>
    </location>
</feature>
<dbReference type="RefSeq" id="WP_307199203.1">
    <property type="nucleotide sequence ID" value="NZ_JAUTAN010000001.1"/>
</dbReference>
<evidence type="ECO:0000313" key="3">
    <source>
        <dbReference type="Proteomes" id="UP001239215"/>
    </source>
</evidence>
<feature type="compositionally biased region" description="Basic and acidic residues" evidence="1">
    <location>
        <begin position="1"/>
        <end position="15"/>
    </location>
</feature>
<evidence type="ECO:0000313" key="2">
    <source>
        <dbReference type="EMBL" id="MDQ1103801.1"/>
    </source>
</evidence>
<organism evidence="2 3">
    <name type="scientific">Nocardioides zeae</name>
    <dbReference type="NCBI Taxonomy" id="1457234"/>
    <lineage>
        <taxon>Bacteria</taxon>
        <taxon>Bacillati</taxon>
        <taxon>Actinomycetota</taxon>
        <taxon>Actinomycetes</taxon>
        <taxon>Propionibacteriales</taxon>
        <taxon>Nocardioidaceae</taxon>
        <taxon>Nocardioides</taxon>
    </lineage>
</organism>
<gene>
    <name evidence="2" type="ORF">QE405_001085</name>
</gene>
<sequence>MSEHATENTEPRGVDVDPLGLAHQTDERDLALALPCPYDDETEQEDGSDTADAAPGTDEPGDVVEGGEA</sequence>